<evidence type="ECO:0000313" key="1">
    <source>
        <dbReference type="EMBL" id="PIR03164.1"/>
    </source>
</evidence>
<accession>A0A2H0N2N3</accession>
<proteinExistence type="predicted"/>
<name>A0A2H0N2N3_9BACT</name>
<protein>
    <submittedName>
        <fullName evidence="1">Uncharacterized protein</fullName>
    </submittedName>
</protein>
<dbReference type="Proteomes" id="UP000229782">
    <property type="component" value="Unassembled WGS sequence"/>
</dbReference>
<sequence length="100" mass="11524">MGFFSYLFGTESAYSADMKSLPRDAIRVIVSRGVIRTLDQKEEFLVEDAIDRARRDGKISLQKIDTLLRSLVNQHKISVNDKQGILMQFQQYFESHKNGI</sequence>
<comment type="caution">
    <text evidence="1">The sequence shown here is derived from an EMBL/GenBank/DDBJ whole genome shotgun (WGS) entry which is preliminary data.</text>
</comment>
<organism evidence="1 2">
    <name type="scientific">Candidatus Magasanikbacteria bacterium CG11_big_fil_rev_8_21_14_0_20_43_7</name>
    <dbReference type="NCBI Taxonomy" id="1974654"/>
    <lineage>
        <taxon>Bacteria</taxon>
        <taxon>Candidatus Magasanikiibacteriota</taxon>
    </lineage>
</organism>
<dbReference type="AlphaFoldDB" id="A0A2H0N2N3"/>
<gene>
    <name evidence="1" type="ORF">COV60_01820</name>
</gene>
<reference evidence="1 2" key="1">
    <citation type="submission" date="2017-09" db="EMBL/GenBank/DDBJ databases">
        <title>Depth-based differentiation of microbial function through sediment-hosted aquifers and enrichment of novel symbionts in the deep terrestrial subsurface.</title>
        <authorList>
            <person name="Probst A.J."/>
            <person name="Ladd B."/>
            <person name="Jarett J.K."/>
            <person name="Geller-Mcgrath D.E."/>
            <person name="Sieber C.M."/>
            <person name="Emerson J.B."/>
            <person name="Anantharaman K."/>
            <person name="Thomas B.C."/>
            <person name="Malmstrom R."/>
            <person name="Stieglmeier M."/>
            <person name="Klingl A."/>
            <person name="Woyke T."/>
            <person name="Ryan C.M."/>
            <person name="Banfield J.F."/>
        </authorList>
    </citation>
    <scope>NUCLEOTIDE SEQUENCE [LARGE SCALE GENOMIC DNA]</scope>
    <source>
        <strain evidence="1">CG11_big_fil_rev_8_21_14_0_20_43_7</strain>
    </source>
</reference>
<evidence type="ECO:0000313" key="2">
    <source>
        <dbReference type="Proteomes" id="UP000229782"/>
    </source>
</evidence>
<dbReference type="EMBL" id="PCWM01000040">
    <property type="protein sequence ID" value="PIR03164.1"/>
    <property type="molecule type" value="Genomic_DNA"/>
</dbReference>